<name>J3JEG1_9EURY</name>
<dbReference type="EMBL" id="ALJD01000009">
    <property type="protein sequence ID" value="EJN58336.1"/>
    <property type="molecule type" value="Genomic_DNA"/>
</dbReference>
<accession>J3JEG1</accession>
<sequence>MILFSVFNSPDEGARVTDLCPLLSTSISIGEKLGTSKSTTSFAKRDE</sequence>
<proteinExistence type="predicted"/>
<gene>
    <name evidence="1" type="ORF">HSB1_37530</name>
</gene>
<evidence type="ECO:0000313" key="2">
    <source>
        <dbReference type="Proteomes" id="UP000007813"/>
    </source>
</evidence>
<comment type="caution">
    <text evidence="1">The sequence shown here is derived from an EMBL/GenBank/DDBJ whole genome shotgun (WGS) entry which is preliminary data.</text>
</comment>
<dbReference type="Proteomes" id="UP000007813">
    <property type="component" value="Unassembled WGS sequence"/>
</dbReference>
<reference evidence="1 2" key="1">
    <citation type="journal article" date="2012" name="J. Bacteriol.">
        <title>Draft Genome Sequence of the Extremely Halophilic Archaeon Halogranum salarium B-1T.</title>
        <authorList>
            <person name="Kim K.K."/>
            <person name="Lee K.C."/>
            <person name="Lee J.S."/>
        </authorList>
    </citation>
    <scope>NUCLEOTIDE SEQUENCE [LARGE SCALE GENOMIC DNA]</scope>
    <source>
        <strain evidence="1 2">B-1</strain>
    </source>
</reference>
<organism evidence="1 2">
    <name type="scientific">Halogranum salarium B-1</name>
    <dbReference type="NCBI Taxonomy" id="1210908"/>
    <lineage>
        <taxon>Archaea</taxon>
        <taxon>Methanobacteriati</taxon>
        <taxon>Methanobacteriota</taxon>
        <taxon>Stenosarchaea group</taxon>
        <taxon>Halobacteria</taxon>
        <taxon>Halobacteriales</taxon>
        <taxon>Haloferacaceae</taxon>
    </lineage>
</organism>
<protein>
    <submittedName>
        <fullName evidence="1">Uncharacterized protein</fullName>
    </submittedName>
</protein>
<evidence type="ECO:0000313" key="1">
    <source>
        <dbReference type="EMBL" id="EJN58336.1"/>
    </source>
</evidence>
<dbReference type="AlphaFoldDB" id="J3JEG1"/>